<dbReference type="HOGENOM" id="CLU_038221_0_0_1"/>
<proteinExistence type="predicted"/>
<organism evidence="2 3">
    <name type="scientific">Paramecium tetraurelia</name>
    <dbReference type="NCBI Taxonomy" id="5888"/>
    <lineage>
        <taxon>Eukaryota</taxon>
        <taxon>Sar</taxon>
        <taxon>Alveolata</taxon>
        <taxon>Ciliophora</taxon>
        <taxon>Intramacronucleata</taxon>
        <taxon>Oligohymenophorea</taxon>
        <taxon>Peniculida</taxon>
        <taxon>Parameciidae</taxon>
        <taxon>Paramecium</taxon>
    </lineage>
</organism>
<keyword evidence="1" id="KW-1133">Transmembrane helix</keyword>
<keyword evidence="1" id="KW-0472">Membrane</keyword>
<dbReference type="GeneID" id="5035959"/>
<dbReference type="PANTHER" id="PTHR12621:SF7">
    <property type="entry name" value="CYSTEINE AND HISTIDINE-RICH DOMAIN-CONTAINING PROTEIN 1"/>
    <property type="match status" value="1"/>
</dbReference>
<dbReference type="GO" id="GO:0008270">
    <property type="term" value="F:zinc ion binding"/>
    <property type="evidence" value="ECO:0000318"/>
    <property type="project" value="GO_Central"/>
</dbReference>
<sequence>MFNQFLNHIRKVDQFGVVFQPKIKYSTNEYKTAVGGIMSIVLYGLSFSYLIYSFVQFGQGSILPKITSIQAKSDQQSVSFENEIMSFKIRPGQDNQINPFDPTALVLVPFVIPFLNNEIPPSQYFNFEQISFQGNTISIRNLNLQYGDPSQDEMEQIIAFVGCKQADIQPPFACANESVRNSFFAQSSNAMLATTQVNQFNTDKRTLEEVGKEQVLAIVDNSTYFQTTNLNIQESTVDTGLLLESTEKYVYATDYYLTSQQIDQQYFRNTFNYDAYLVFQLRIGKLKYYQSIQYPKISEILADAGSIASTILLLSYFVILCNQSLLEKQSLNDIIQIYYPSYKDMQIRRTFYGQIKEVTYQGKRQDVDQFKQYQKELQDKAEKKLTILNQVYEISRLQFLVQNILKSKEQLRQSHKIGIKLKQFELPKLINEENLNGNQIVFTSFYQIPHSQLNLNCSTQKLVIIDSNSDSLQNLKKQQQQNTIEESDENQLNDEDFDILIQPNELEE</sequence>
<accession>A0DIB0</accession>
<name>A0DIB0_PARTE</name>
<keyword evidence="1" id="KW-0812">Transmembrane</keyword>
<evidence type="ECO:0000313" key="3">
    <source>
        <dbReference type="Proteomes" id="UP000000600"/>
    </source>
</evidence>
<dbReference type="eggNOG" id="ENOG502SX70">
    <property type="taxonomic scope" value="Eukaryota"/>
</dbReference>
<dbReference type="RefSeq" id="XP_001450174.1">
    <property type="nucleotide sequence ID" value="XM_001450137.1"/>
</dbReference>
<dbReference type="AlphaFoldDB" id="A0DIB0"/>
<dbReference type="InParanoid" id="A0DIB0"/>
<gene>
    <name evidence="2" type="ORF">GSPATT00017149001</name>
</gene>
<evidence type="ECO:0008006" key="4">
    <source>
        <dbReference type="Google" id="ProtNLM"/>
    </source>
</evidence>
<dbReference type="OrthoDB" id="295264at2759"/>
<dbReference type="Proteomes" id="UP000000600">
    <property type="component" value="Unassembled WGS sequence"/>
</dbReference>
<evidence type="ECO:0000313" key="2">
    <source>
        <dbReference type="EMBL" id="CAK82777.1"/>
    </source>
</evidence>
<reference evidence="2 3" key="1">
    <citation type="journal article" date="2006" name="Nature">
        <title>Global trends of whole-genome duplications revealed by the ciliate Paramecium tetraurelia.</title>
        <authorList>
            <consortium name="Genoscope"/>
            <person name="Aury J.-M."/>
            <person name="Jaillon O."/>
            <person name="Duret L."/>
            <person name="Noel B."/>
            <person name="Jubin C."/>
            <person name="Porcel B.M."/>
            <person name="Segurens B."/>
            <person name="Daubin V."/>
            <person name="Anthouard V."/>
            <person name="Aiach N."/>
            <person name="Arnaiz O."/>
            <person name="Billaut A."/>
            <person name="Beisson J."/>
            <person name="Blanc I."/>
            <person name="Bouhouche K."/>
            <person name="Camara F."/>
            <person name="Duharcourt S."/>
            <person name="Guigo R."/>
            <person name="Gogendeau D."/>
            <person name="Katinka M."/>
            <person name="Keller A.-M."/>
            <person name="Kissmehl R."/>
            <person name="Klotz C."/>
            <person name="Koll F."/>
            <person name="Le Moue A."/>
            <person name="Lepere C."/>
            <person name="Malinsky S."/>
            <person name="Nowacki M."/>
            <person name="Nowak J.K."/>
            <person name="Plattner H."/>
            <person name="Poulain J."/>
            <person name="Ruiz F."/>
            <person name="Serrano V."/>
            <person name="Zagulski M."/>
            <person name="Dessen P."/>
            <person name="Betermier M."/>
            <person name="Weissenbach J."/>
            <person name="Scarpelli C."/>
            <person name="Schachter V."/>
            <person name="Sperling L."/>
            <person name="Meyer E."/>
            <person name="Cohen J."/>
            <person name="Wincker P."/>
        </authorList>
    </citation>
    <scope>NUCLEOTIDE SEQUENCE [LARGE SCALE GENOMIC DNA]</scope>
    <source>
        <strain evidence="2 3">Stock d4-2</strain>
    </source>
</reference>
<dbReference type="PANTHER" id="PTHR12621">
    <property type="entry name" value="CYSTEINE AND HISTIDINE-RICH DOMAIN CHORD -CONTAINING PROTEIN"/>
    <property type="match status" value="1"/>
</dbReference>
<dbReference type="EMBL" id="CT868441">
    <property type="protein sequence ID" value="CAK82777.1"/>
    <property type="molecule type" value="Genomic_DNA"/>
</dbReference>
<feature type="transmembrane region" description="Helical" evidence="1">
    <location>
        <begin position="33"/>
        <end position="55"/>
    </location>
</feature>
<dbReference type="KEGG" id="ptm:GSPATT00017149001"/>
<keyword evidence="3" id="KW-1185">Reference proteome</keyword>
<dbReference type="OMA" id="VFQLRIG"/>
<protein>
    <recommendedName>
        <fullName evidence="4">Transmembrane protein</fullName>
    </recommendedName>
</protein>
<evidence type="ECO:0000256" key="1">
    <source>
        <dbReference type="SAM" id="Phobius"/>
    </source>
</evidence>